<dbReference type="InterPro" id="IPR050740">
    <property type="entry name" value="Aldehyde_DH_Superfamily"/>
</dbReference>
<organism evidence="6 7">
    <name type="scientific">Corynebacterium bovis</name>
    <dbReference type="NCBI Taxonomy" id="36808"/>
    <lineage>
        <taxon>Bacteria</taxon>
        <taxon>Bacillati</taxon>
        <taxon>Actinomycetota</taxon>
        <taxon>Actinomycetes</taxon>
        <taxon>Mycobacteriales</taxon>
        <taxon>Corynebacteriaceae</taxon>
        <taxon>Corynebacterium</taxon>
    </lineage>
</organism>
<dbReference type="GO" id="GO:0004777">
    <property type="term" value="F:succinate-semialdehyde dehydrogenase (NAD+) activity"/>
    <property type="evidence" value="ECO:0007669"/>
    <property type="project" value="TreeGrafter"/>
</dbReference>
<comment type="caution">
    <text evidence="6">The sequence shown here is derived from an EMBL/GenBank/DDBJ whole genome shotgun (WGS) entry which is preliminary data.</text>
</comment>
<dbReference type="GO" id="GO:0009450">
    <property type="term" value="P:gamma-aminobutyric acid catabolic process"/>
    <property type="evidence" value="ECO:0007669"/>
    <property type="project" value="TreeGrafter"/>
</dbReference>
<reference evidence="6 7" key="1">
    <citation type="submission" date="2018-01" db="EMBL/GenBank/DDBJ databases">
        <title>Twenty Corynebacterium bovis Genomes.</title>
        <authorList>
            <person name="Gulvik C.A."/>
        </authorList>
    </citation>
    <scope>NUCLEOTIDE SEQUENCE [LARGE SCALE GENOMIC DNA]</scope>
    <source>
        <strain evidence="6 7">F6900</strain>
    </source>
</reference>
<dbReference type="InterPro" id="IPR016161">
    <property type="entry name" value="Ald_DH/histidinol_DH"/>
</dbReference>
<dbReference type="Gene3D" id="3.40.605.10">
    <property type="entry name" value="Aldehyde Dehydrogenase, Chain A, domain 1"/>
    <property type="match status" value="1"/>
</dbReference>
<evidence type="ECO:0000313" key="7">
    <source>
        <dbReference type="Proteomes" id="UP000276526"/>
    </source>
</evidence>
<dbReference type="InterPro" id="IPR016162">
    <property type="entry name" value="Ald_DH_N"/>
</dbReference>
<accession>A0A3R8QDU5</accession>
<feature type="active site" evidence="3">
    <location>
        <position position="263"/>
    </location>
</feature>
<dbReference type="AlphaFoldDB" id="A0A3R8QDU5"/>
<evidence type="ECO:0000256" key="3">
    <source>
        <dbReference type="PROSITE-ProRule" id="PRU10007"/>
    </source>
</evidence>
<keyword evidence="2 4" id="KW-0560">Oxidoreductase</keyword>
<evidence type="ECO:0000256" key="4">
    <source>
        <dbReference type="RuleBase" id="RU003345"/>
    </source>
</evidence>
<feature type="domain" description="Aldehyde dehydrogenase" evidence="5">
    <location>
        <begin position="31"/>
        <end position="490"/>
    </location>
</feature>
<dbReference type="RefSeq" id="WP_125207265.1">
    <property type="nucleotide sequence ID" value="NZ_PQNK01000012.1"/>
</dbReference>
<dbReference type="PROSITE" id="PS00687">
    <property type="entry name" value="ALDEHYDE_DEHYDR_GLU"/>
    <property type="match status" value="1"/>
</dbReference>
<comment type="similarity">
    <text evidence="1 4">Belongs to the aldehyde dehydrogenase family.</text>
</comment>
<dbReference type="Pfam" id="PF00171">
    <property type="entry name" value="Aldedh"/>
    <property type="match status" value="1"/>
</dbReference>
<gene>
    <name evidence="6" type="ORF">CXF48_08040</name>
</gene>
<dbReference type="FunFam" id="3.40.605.10:FF:000007">
    <property type="entry name" value="NAD/NADP-dependent betaine aldehyde dehydrogenase"/>
    <property type="match status" value="1"/>
</dbReference>
<name>A0A3R8QDU5_9CORY</name>
<protein>
    <submittedName>
        <fullName evidence="6">NAD-dependent succinate-semialdehyde dehydrogenase</fullName>
    </submittedName>
</protein>
<evidence type="ECO:0000259" key="5">
    <source>
        <dbReference type="Pfam" id="PF00171"/>
    </source>
</evidence>
<sequence>MTTFTTTLTAADRTVTVPTGLFLGGSFRAGSDGETFTVTDPATARPLVDVASATEADAREALDVACDVADDWAATPARDRAEILRRLFESVTAHGDDLTVLQSLEMGRALPDSRSEVAYGAEFFRWFSECAASVRGDYRHAPSGSGRIITHHRPVGPVLAITPWNFPLAMATRKIAPALAAGCPIILKPAQLTPLTMLYLADLAREAGVPDGVLQVLPTHEARRVSSLLGDPRLRKLTFTGSTAVGQALAKIAAETTVRTSLELGGNAPFIVLSHADVTAAAEAAVASKMRNGGEVCIASNRFIVHEALAPAFTRAVTERMAGYVMGPGTDPATTLGPMVSAEQRDGIADLVDTALDEGATAVLGGERVTTAEGAVDPAGFYYPATVLTGVEPDSTIANTEIFGPVLPVQTVASDEEAVRVANDTPFGLAAYVFGERFPETLDVAESVQAGMVGVNRGVISDAAAPFGGVKQSGIGREGGFEGIDEYLETVYLAL</sequence>
<dbReference type="EMBL" id="PQNK01000012">
    <property type="protein sequence ID" value="RRO86175.1"/>
    <property type="molecule type" value="Genomic_DNA"/>
</dbReference>
<dbReference type="SUPFAM" id="SSF53720">
    <property type="entry name" value="ALDH-like"/>
    <property type="match status" value="1"/>
</dbReference>
<dbReference type="CDD" id="cd07103">
    <property type="entry name" value="ALDH_F5_SSADH_GabD"/>
    <property type="match status" value="1"/>
</dbReference>
<dbReference type="PANTHER" id="PTHR43353">
    <property type="entry name" value="SUCCINATE-SEMIALDEHYDE DEHYDROGENASE, MITOCHONDRIAL"/>
    <property type="match status" value="1"/>
</dbReference>
<evidence type="ECO:0000313" key="6">
    <source>
        <dbReference type="EMBL" id="RRO86175.1"/>
    </source>
</evidence>
<dbReference type="PANTHER" id="PTHR43353:SF5">
    <property type="entry name" value="SUCCINATE-SEMIALDEHYDE DEHYDROGENASE, MITOCHONDRIAL"/>
    <property type="match status" value="1"/>
</dbReference>
<dbReference type="FunFam" id="3.40.309.10:FF:000009">
    <property type="entry name" value="Aldehyde dehydrogenase A"/>
    <property type="match status" value="1"/>
</dbReference>
<evidence type="ECO:0000256" key="2">
    <source>
        <dbReference type="ARBA" id="ARBA00023002"/>
    </source>
</evidence>
<dbReference type="InterPro" id="IPR016163">
    <property type="entry name" value="Ald_DH_C"/>
</dbReference>
<proteinExistence type="inferred from homology"/>
<dbReference type="FunFam" id="3.40.605.10:FF:000026">
    <property type="entry name" value="Aldehyde dehydrogenase, putative"/>
    <property type="match status" value="1"/>
</dbReference>
<evidence type="ECO:0000256" key="1">
    <source>
        <dbReference type="ARBA" id="ARBA00009986"/>
    </source>
</evidence>
<dbReference type="InterPro" id="IPR015590">
    <property type="entry name" value="Aldehyde_DH_dom"/>
</dbReference>
<dbReference type="Proteomes" id="UP000276526">
    <property type="component" value="Unassembled WGS sequence"/>
</dbReference>
<dbReference type="Gene3D" id="3.40.309.10">
    <property type="entry name" value="Aldehyde Dehydrogenase, Chain A, domain 2"/>
    <property type="match status" value="1"/>
</dbReference>
<dbReference type="InterPro" id="IPR029510">
    <property type="entry name" value="Ald_DH_CS_GLU"/>
</dbReference>